<dbReference type="Proteomes" id="UP001447842">
    <property type="component" value="Chromosome"/>
</dbReference>
<feature type="transmembrane region" description="Helical" evidence="1">
    <location>
        <begin position="31"/>
        <end position="49"/>
    </location>
</feature>
<evidence type="ECO:0000313" key="2">
    <source>
        <dbReference type="EMBL" id="XAU15990.1"/>
    </source>
</evidence>
<name>A0ABZ3HBS8_9BACT</name>
<dbReference type="Pfam" id="PF04186">
    <property type="entry name" value="FxsA"/>
    <property type="match status" value="1"/>
</dbReference>
<evidence type="ECO:0000313" key="3">
    <source>
        <dbReference type="Proteomes" id="UP001447842"/>
    </source>
</evidence>
<evidence type="ECO:0000256" key="1">
    <source>
        <dbReference type="SAM" id="Phobius"/>
    </source>
</evidence>
<accession>A0ABZ3HBS8</accession>
<dbReference type="RefSeq" id="WP_345971089.1">
    <property type="nucleotide sequence ID" value="NZ_CP147920.1"/>
</dbReference>
<sequence length="139" mass="15460">MIYFLLYLFLEVLVSVNIASAIGGVWTFVELIASALVGIVILANFRGTLAENINALNQARIDPFEFQQLNLFTILGAFLLIAPGFLTDIFGVLLQFSVITKMLVNRFVSQSKHDSSTHNTQKDDHVIDVEIVSDDADKR</sequence>
<gene>
    <name evidence="2" type="ORF">WCY31_04610</name>
</gene>
<dbReference type="EMBL" id="CP147920">
    <property type="protein sequence ID" value="XAU15990.1"/>
    <property type="molecule type" value="Genomic_DNA"/>
</dbReference>
<reference evidence="2 3" key="1">
    <citation type="submission" date="2024-03" db="EMBL/GenBank/DDBJ databases">
        <title>Sulfurimonas sp. HSL3-1.</title>
        <authorList>
            <person name="Wang S."/>
        </authorList>
    </citation>
    <scope>NUCLEOTIDE SEQUENCE [LARGE SCALE GENOMIC DNA]</scope>
    <source>
        <strain evidence="2 3">HSL3-1</strain>
    </source>
</reference>
<keyword evidence="3" id="KW-1185">Reference proteome</keyword>
<proteinExistence type="predicted"/>
<dbReference type="InterPro" id="IPR007313">
    <property type="entry name" value="FxsA"/>
</dbReference>
<keyword evidence="1" id="KW-1133">Transmembrane helix</keyword>
<dbReference type="NCBIfam" id="NF008528">
    <property type="entry name" value="PRK11463.1-2"/>
    <property type="match status" value="1"/>
</dbReference>
<protein>
    <submittedName>
        <fullName evidence="2">FxsA family protein</fullName>
    </submittedName>
</protein>
<organism evidence="2 3">
    <name type="scientific">Sulfurimonas diazotrophicus</name>
    <dbReference type="NCBI Taxonomy" id="3131939"/>
    <lineage>
        <taxon>Bacteria</taxon>
        <taxon>Pseudomonadati</taxon>
        <taxon>Campylobacterota</taxon>
        <taxon>Epsilonproteobacteria</taxon>
        <taxon>Campylobacterales</taxon>
        <taxon>Sulfurimonadaceae</taxon>
        <taxon>Sulfurimonas</taxon>
    </lineage>
</organism>
<keyword evidence="1" id="KW-0472">Membrane</keyword>
<keyword evidence="1" id="KW-0812">Transmembrane</keyword>
<feature type="transmembrane region" description="Helical" evidence="1">
    <location>
        <begin position="69"/>
        <end position="94"/>
    </location>
</feature>